<keyword evidence="1" id="KW-0812">Transmembrane</keyword>
<dbReference type="InterPro" id="IPR001466">
    <property type="entry name" value="Beta-lactam-related"/>
</dbReference>
<dbReference type="InterPro" id="IPR012338">
    <property type="entry name" value="Beta-lactam/transpept-like"/>
</dbReference>
<protein>
    <recommendedName>
        <fullName evidence="2">Beta-lactamase-related domain-containing protein</fullName>
    </recommendedName>
</protein>
<evidence type="ECO:0000313" key="3">
    <source>
        <dbReference type="EMBL" id="KAK3264246.1"/>
    </source>
</evidence>
<dbReference type="Gene3D" id="3.40.710.10">
    <property type="entry name" value="DD-peptidase/beta-lactamase superfamily"/>
    <property type="match status" value="2"/>
</dbReference>
<reference evidence="3 4" key="1">
    <citation type="journal article" date="2015" name="Genome Biol. Evol.">
        <title>Comparative Genomics of a Bacterivorous Green Alga Reveals Evolutionary Causalities and Consequences of Phago-Mixotrophic Mode of Nutrition.</title>
        <authorList>
            <person name="Burns J.A."/>
            <person name="Paasch A."/>
            <person name="Narechania A."/>
            <person name="Kim E."/>
        </authorList>
    </citation>
    <scope>NUCLEOTIDE SEQUENCE [LARGE SCALE GENOMIC DNA]</scope>
    <source>
        <strain evidence="3 4">PLY_AMNH</strain>
    </source>
</reference>
<dbReference type="AlphaFoldDB" id="A0AAE0FS59"/>
<dbReference type="Proteomes" id="UP001190700">
    <property type="component" value="Unassembled WGS sequence"/>
</dbReference>
<feature type="domain" description="Beta-lactamase-related" evidence="2">
    <location>
        <begin position="144"/>
        <end position="194"/>
    </location>
</feature>
<dbReference type="PANTHER" id="PTHR43283">
    <property type="entry name" value="BETA-LACTAMASE-RELATED"/>
    <property type="match status" value="1"/>
</dbReference>
<dbReference type="SUPFAM" id="SSF56601">
    <property type="entry name" value="beta-lactamase/transpeptidase-like"/>
    <property type="match status" value="1"/>
</dbReference>
<gene>
    <name evidence="3" type="ORF">CYMTET_27003</name>
</gene>
<dbReference type="EMBL" id="LGRX02014696">
    <property type="protein sequence ID" value="KAK3264246.1"/>
    <property type="molecule type" value="Genomic_DNA"/>
</dbReference>
<accession>A0AAE0FS59</accession>
<sequence length="436" mass="48063">MVENPESERKGFMDRGADEPLHADSDIVHSMPDKYRMLEKRVLPCRLFSQGTLVLGLCIWLVTLTVFALRHTRGEVTSSRDAGFSAQSPPAMDAEALKAYLDSHFGDVVDPAKHSAGHFLPYVDVYLKRGPYELRKLYGSVPGTNAPLPEEPITKLFSVTKLWTHTTLMKLYDLGRIDLDAPVARYLPEFREDPANPASKPKEFRVIKPRGSLPTSLLHAEDVEMPDWIHSRRACDSAVSCRENCCVDFGDGRIAKIVPIINATVLKGTPLVDLERLGTDADGVTPIRIFYDTEPANRPIRVRDVLSHSSGLAYNFWAETLPSFDFHAPSLPVHAHYKHPIFTHQYAAATHPGLPPETLHKHYSTFGTLLDHALGRVTTSSLIANRISSGRIPAFWICLGPRQSGPMVASGECTLSTVAIGVCTLSTVASCVCTIS</sequence>
<keyword evidence="1" id="KW-0472">Membrane</keyword>
<dbReference type="InterPro" id="IPR050789">
    <property type="entry name" value="Diverse_Enzym_Activities"/>
</dbReference>
<keyword evidence="4" id="KW-1185">Reference proteome</keyword>
<feature type="transmembrane region" description="Helical" evidence="1">
    <location>
        <begin position="47"/>
        <end position="69"/>
    </location>
</feature>
<evidence type="ECO:0000313" key="4">
    <source>
        <dbReference type="Proteomes" id="UP001190700"/>
    </source>
</evidence>
<keyword evidence="1" id="KW-1133">Transmembrane helix</keyword>
<evidence type="ECO:0000256" key="1">
    <source>
        <dbReference type="SAM" id="Phobius"/>
    </source>
</evidence>
<organism evidence="3 4">
    <name type="scientific">Cymbomonas tetramitiformis</name>
    <dbReference type="NCBI Taxonomy" id="36881"/>
    <lineage>
        <taxon>Eukaryota</taxon>
        <taxon>Viridiplantae</taxon>
        <taxon>Chlorophyta</taxon>
        <taxon>Pyramimonadophyceae</taxon>
        <taxon>Pyramimonadales</taxon>
        <taxon>Pyramimonadaceae</taxon>
        <taxon>Cymbomonas</taxon>
    </lineage>
</organism>
<comment type="caution">
    <text evidence="3">The sequence shown here is derived from an EMBL/GenBank/DDBJ whole genome shotgun (WGS) entry which is preliminary data.</text>
</comment>
<evidence type="ECO:0000259" key="2">
    <source>
        <dbReference type="Pfam" id="PF00144"/>
    </source>
</evidence>
<dbReference type="Pfam" id="PF00144">
    <property type="entry name" value="Beta-lactamase"/>
    <property type="match status" value="1"/>
</dbReference>
<name>A0AAE0FS59_9CHLO</name>
<proteinExistence type="predicted"/>
<feature type="non-terminal residue" evidence="3">
    <location>
        <position position="436"/>
    </location>
</feature>